<dbReference type="AlphaFoldDB" id="A0A6J4MKT0"/>
<protein>
    <submittedName>
        <fullName evidence="1">Uncharacterized protein</fullName>
    </submittedName>
</protein>
<feature type="non-terminal residue" evidence="1">
    <location>
        <position position="37"/>
    </location>
</feature>
<gene>
    <name evidence="1" type="ORF">AVDCRST_MAG84-3569</name>
</gene>
<evidence type="ECO:0000313" key="1">
    <source>
        <dbReference type="EMBL" id="CAA9362194.1"/>
    </source>
</evidence>
<sequence length="37" mass="4120">GINRCQSSNKSQIPTVLQSKIQNQKSKVVCSERGKNM</sequence>
<accession>A0A6J4MKT0</accession>
<reference evidence="1" key="1">
    <citation type="submission" date="2020-02" db="EMBL/GenBank/DDBJ databases">
        <authorList>
            <person name="Meier V. D."/>
        </authorList>
    </citation>
    <scope>NUCLEOTIDE SEQUENCE</scope>
    <source>
        <strain evidence="1">AVDCRST_MAG84</strain>
    </source>
</reference>
<proteinExistence type="predicted"/>
<organism evidence="1">
    <name type="scientific">uncultured Microcoleus sp</name>
    <dbReference type="NCBI Taxonomy" id="259945"/>
    <lineage>
        <taxon>Bacteria</taxon>
        <taxon>Bacillati</taxon>
        <taxon>Cyanobacteriota</taxon>
        <taxon>Cyanophyceae</taxon>
        <taxon>Oscillatoriophycideae</taxon>
        <taxon>Oscillatoriales</taxon>
        <taxon>Microcoleaceae</taxon>
        <taxon>Microcoleus</taxon>
        <taxon>environmental samples</taxon>
    </lineage>
</organism>
<dbReference type="EMBL" id="CADCTZ010000706">
    <property type="protein sequence ID" value="CAA9362194.1"/>
    <property type="molecule type" value="Genomic_DNA"/>
</dbReference>
<feature type="non-terminal residue" evidence="1">
    <location>
        <position position="1"/>
    </location>
</feature>
<name>A0A6J4MKT0_9CYAN</name>